<dbReference type="EMBL" id="MT144053">
    <property type="protein sequence ID" value="QJA47704.1"/>
    <property type="molecule type" value="Genomic_DNA"/>
</dbReference>
<reference evidence="1" key="1">
    <citation type="submission" date="2020-03" db="EMBL/GenBank/DDBJ databases">
        <title>The deep terrestrial virosphere.</title>
        <authorList>
            <person name="Holmfeldt K."/>
            <person name="Nilsson E."/>
            <person name="Simone D."/>
            <person name="Lopez-Fernandez M."/>
            <person name="Wu X."/>
            <person name="de Brujin I."/>
            <person name="Lundin D."/>
            <person name="Andersson A."/>
            <person name="Bertilsson S."/>
            <person name="Dopson M."/>
        </authorList>
    </citation>
    <scope>NUCLEOTIDE SEQUENCE</scope>
    <source>
        <strain evidence="1">TM448A00720</strain>
        <strain evidence="2">TM448B00242</strain>
    </source>
</reference>
<dbReference type="EMBL" id="MT144602">
    <property type="protein sequence ID" value="QJH94562.1"/>
    <property type="molecule type" value="Genomic_DNA"/>
</dbReference>
<evidence type="ECO:0000313" key="1">
    <source>
        <dbReference type="EMBL" id="QJA47704.1"/>
    </source>
</evidence>
<proteinExistence type="predicted"/>
<organism evidence="1">
    <name type="scientific">viral metagenome</name>
    <dbReference type="NCBI Taxonomy" id="1070528"/>
    <lineage>
        <taxon>unclassified sequences</taxon>
        <taxon>metagenomes</taxon>
        <taxon>organismal metagenomes</taxon>
    </lineage>
</organism>
<sequence>MIKKQFGFIPPVITLDNFIFGSLDKTKTLKGEVIRPDGQWDNDLPEDEIQRRYNFESMNCTNYGTLNCKDTLENAQYKSFRNDSERFLGVVSLTSPSGNNPHYVAEAIRNKGLIPEEALPWSPDINTWNEYYSPNPMTRNYLDMGEQWLLKYDFGHEYAFHGYDSLKTKQTKLMEALKYSPIGISVCAWHYRNGMYYKPTNGNDNHWVEMYGYVKDKYWKIFDSYDNTRKKVEWNTNFSFAKKYQLKKKTTNMLKNKLEQVYQELLMRGWKELEDGSAYLNMDEDFVREEVGKSAERKQIISLVEFARKWKMINMFSGK</sequence>
<evidence type="ECO:0000313" key="2">
    <source>
        <dbReference type="EMBL" id="QJH94562.1"/>
    </source>
</evidence>
<name>A0A6H1ZJG4_9ZZZZ</name>
<gene>
    <name evidence="1" type="ORF">TM448A00720_0033</name>
    <name evidence="2" type="ORF">TM448B00242_0036</name>
</gene>
<dbReference type="SUPFAM" id="SSF54001">
    <property type="entry name" value="Cysteine proteinases"/>
    <property type="match status" value="1"/>
</dbReference>
<dbReference type="InterPro" id="IPR038765">
    <property type="entry name" value="Papain-like_cys_pep_sf"/>
</dbReference>
<dbReference type="Gene3D" id="3.90.70.10">
    <property type="entry name" value="Cysteine proteinases"/>
    <property type="match status" value="1"/>
</dbReference>
<dbReference type="AlphaFoldDB" id="A0A6H1ZJG4"/>
<accession>A0A6H1ZJG4</accession>
<protein>
    <submittedName>
        <fullName evidence="1">Uncharacterized protein</fullName>
    </submittedName>
</protein>